<feature type="region of interest" description="Disordered" evidence="1">
    <location>
        <begin position="102"/>
        <end position="125"/>
    </location>
</feature>
<keyword evidence="2" id="KW-0732">Signal</keyword>
<evidence type="ECO:0000313" key="4">
    <source>
        <dbReference type="Proteomes" id="UP000076738"/>
    </source>
</evidence>
<evidence type="ECO:0008006" key="5">
    <source>
        <dbReference type="Google" id="ProtNLM"/>
    </source>
</evidence>
<sequence>MPSFCQVALTLALIAPAFATSSVESKSHVDAKSPVEQSAFYPHEGRLGSSPYNGHKHGNRKHKLDQRMKKLEEEVETLRQTVFDMERYFAGFSHAISLEGHKRGPHYKHHHHHHHHHKKPSHPQREIEMGEVMERDLDLDMMSSLEELD</sequence>
<keyword evidence="4" id="KW-1185">Reference proteome</keyword>
<dbReference type="Proteomes" id="UP000076738">
    <property type="component" value="Unassembled WGS sequence"/>
</dbReference>
<dbReference type="EMBL" id="KV417297">
    <property type="protein sequence ID" value="KZO94082.1"/>
    <property type="molecule type" value="Genomic_DNA"/>
</dbReference>
<accession>A0A167JYN8</accession>
<gene>
    <name evidence="3" type="ORF">CALVIDRAFT_539454</name>
</gene>
<proteinExistence type="predicted"/>
<feature type="region of interest" description="Disordered" evidence="1">
    <location>
        <begin position="41"/>
        <end position="65"/>
    </location>
</feature>
<feature type="compositionally biased region" description="Basic residues" evidence="1">
    <location>
        <begin position="54"/>
        <end position="64"/>
    </location>
</feature>
<evidence type="ECO:0000256" key="2">
    <source>
        <dbReference type="SAM" id="SignalP"/>
    </source>
</evidence>
<name>A0A167JYN8_CALVF</name>
<organism evidence="3 4">
    <name type="scientific">Calocera viscosa (strain TUFC12733)</name>
    <dbReference type="NCBI Taxonomy" id="1330018"/>
    <lineage>
        <taxon>Eukaryota</taxon>
        <taxon>Fungi</taxon>
        <taxon>Dikarya</taxon>
        <taxon>Basidiomycota</taxon>
        <taxon>Agaricomycotina</taxon>
        <taxon>Dacrymycetes</taxon>
        <taxon>Dacrymycetales</taxon>
        <taxon>Dacrymycetaceae</taxon>
        <taxon>Calocera</taxon>
    </lineage>
</organism>
<reference evidence="3 4" key="1">
    <citation type="journal article" date="2016" name="Mol. Biol. Evol.">
        <title>Comparative Genomics of Early-Diverging Mushroom-Forming Fungi Provides Insights into the Origins of Lignocellulose Decay Capabilities.</title>
        <authorList>
            <person name="Nagy L.G."/>
            <person name="Riley R."/>
            <person name="Tritt A."/>
            <person name="Adam C."/>
            <person name="Daum C."/>
            <person name="Floudas D."/>
            <person name="Sun H."/>
            <person name="Yadav J.S."/>
            <person name="Pangilinan J."/>
            <person name="Larsson K.H."/>
            <person name="Matsuura K."/>
            <person name="Barry K."/>
            <person name="Labutti K."/>
            <person name="Kuo R."/>
            <person name="Ohm R.A."/>
            <person name="Bhattacharya S.S."/>
            <person name="Shirouzu T."/>
            <person name="Yoshinaga Y."/>
            <person name="Martin F.M."/>
            <person name="Grigoriev I.V."/>
            <person name="Hibbett D.S."/>
        </authorList>
    </citation>
    <scope>NUCLEOTIDE SEQUENCE [LARGE SCALE GENOMIC DNA]</scope>
    <source>
        <strain evidence="3 4">TUFC12733</strain>
    </source>
</reference>
<dbReference type="OrthoDB" id="10427769at2759"/>
<dbReference type="AlphaFoldDB" id="A0A167JYN8"/>
<feature type="signal peptide" evidence="2">
    <location>
        <begin position="1"/>
        <end position="19"/>
    </location>
</feature>
<evidence type="ECO:0000313" key="3">
    <source>
        <dbReference type="EMBL" id="KZO94082.1"/>
    </source>
</evidence>
<feature type="compositionally biased region" description="Basic residues" evidence="1">
    <location>
        <begin position="103"/>
        <end position="122"/>
    </location>
</feature>
<evidence type="ECO:0000256" key="1">
    <source>
        <dbReference type="SAM" id="MobiDB-lite"/>
    </source>
</evidence>
<protein>
    <recommendedName>
        <fullName evidence="5">BZIP domain-containing protein</fullName>
    </recommendedName>
</protein>
<feature type="chain" id="PRO_5007889077" description="BZIP domain-containing protein" evidence="2">
    <location>
        <begin position="20"/>
        <end position="149"/>
    </location>
</feature>